<dbReference type="PROSITE" id="PS50157">
    <property type="entry name" value="ZINC_FINGER_C2H2_2"/>
    <property type="match status" value="2"/>
</dbReference>
<feature type="compositionally biased region" description="Basic and acidic residues" evidence="5">
    <location>
        <begin position="430"/>
        <end position="447"/>
    </location>
</feature>
<dbReference type="AlphaFoldDB" id="A0A448YK84"/>
<dbReference type="GO" id="GO:0005737">
    <property type="term" value="C:cytoplasm"/>
    <property type="evidence" value="ECO:0007669"/>
    <property type="project" value="TreeGrafter"/>
</dbReference>
<dbReference type="SMART" id="SM00271">
    <property type="entry name" value="DnaJ"/>
    <property type="match status" value="1"/>
</dbReference>
<evidence type="ECO:0000256" key="4">
    <source>
        <dbReference type="PROSITE-ProRule" id="PRU00042"/>
    </source>
</evidence>
<feature type="compositionally biased region" description="Polar residues" evidence="5">
    <location>
        <begin position="450"/>
        <end position="460"/>
    </location>
</feature>
<dbReference type="Pfam" id="PF00226">
    <property type="entry name" value="DnaJ"/>
    <property type="match status" value="1"/>
</dbReference>
<dbReference type="SUPFAM" id="SSF46565">
    <property type="entry name" value="Chaperone J-domain"/>
    <property type="match status" value="1"/>
</dbReference>
<accession>A0A448YK84</accession>
<dbReference type="InterPro" id="IPR054076">
    <property type="entry name" value="ZUO1-like_ZHD"/>
</dbReference>
<dbReference type="InterPro" id="IPR036869">
    <property type="entry name" value="J_dom_sf"/>
</dbReference>
<feature type="domain" description="J" evidence="6">
    <location>
        <begin position="4"/>
        <end position="68"/>
    </location>
</feature>
<feature type="compositionally biased region" description="Basic residues" evidence="5">
    <location>
        <begin position="531"/>
        <end position="544"/>
    </location>
</feature>
<dbReference type="SUPFAM" id="SSF57667">
    <property type="entry name" value="beta-beta-alpha zinc fingers"/>
    <property type="match status" value="1"/>
</dbReference>
<dbReference type="FunCoup" id="A0A448YK84">
    <property type="interactions" value="914"/>
</dbReference>
<dbReference type="PANTHER" id="PTHR44029">
    <property type="entry name" value="DNAJ HOMOLOG SUBFAMILY C MEMBER 21"/>
    <property type="match status" value="1"/>
</dbReference>
<dbReference type="PRINTS" id="PR00625">
    <property type="entry name" value="JDOMAIN"/>
</dbReference>
<reference evidence="8 9" key="1">
    <citation type="submission" date="2018-12" db="EMBL/GenBank/DDBJ databases">
        <authorList>
            <person name="Tiukova I."/>
            <person name="Dainat J."/>
        </authorList>
    </citation>
    <scope>NUCLEOTIDE SEQUENCE [LARGE SCALE GENOMIC DNA]</scope>
</reference>
<dbReference type="SMART" id="SM00451">
    <property type="entry name" value="ZnF_U1"/>
    <property type="match status" value="1"/>
</dbReference>
<evidence type="ECO:0000256" key="1">
    <source>
        <dbReference type="ARBA" id="ARBA00022723"/>
    </source>
</evidence>
<feature type="domain" description="C2H2-type" evidence="7">
    <location>
        <begin position="570"/>
        <end position="599"/>
    </location>
</feature>
<keyword evidence="1" id="KW-0479">Metal-binding</keyword>
<name>A0A448YK84_BRENA</name>
<dbReference type="InterPro" id="IPR036236">
    <property type="entry name" value="Znf_C2H2_sf"/>
</dbReference>
<dbReference type="InterPro" id="IPR018253">
    <property type="entry name" value="DnaJ_domain_CS"/>
</dbReference>
<evidence type="ECO:0000259" key="6">
    <source>
        <dbReference type="PROSITE" id="PS50076"/>
    </source>
</evidence>
<dbReference type="Proteomes" id="UP000290900">
    <property type="component" value="Unassembled WGS sequence"/>
</dbReference>
<feature type="compositionally biased region" description="Acidic residues" evidence="5">
    <location>
        <begin position="375"/>
        <end position="407"/>
    </location>
</feature>
<feature type="compositionally biased region" description="Basic and acidic residues" evidence="5">
    <location>
        <begin position="481"/>
        <end position="507"/>
    </location>
</feature>
<dbReference type="GO" id="GO:0008270">
    <property type="term" value="F:zinc ion binding"/>
    <property type="evidence" value="ECO:0007669"/>
    <property type="project" value="UniProtKB-KW"/>
</dbReference>
<dbReference type="PANTHER" id="PTHR44029:SF1">
    <property type="entry name" value="DNAJ HOMOLOG SUBFAMILY C MEMBER 21"/>
    <property type="match status" value="1"/>
</dbReference>
<dbReference type="Pfam" id="PF21884">
    <property type="entry name" value="ZUO1-like_ZHD"/>
    <property type="match status" value="1"/>
</dbReference>
<feature type="region of interest" description="Disordered" evidence="5">
    <location>
        <begin position="374"/>
        <end position="567"/>
    </location>
</feature>
<protein>
    <submittedName>
        <fullName evidence="8">DEKNAAC102170</fullName>
    </submittedName>
</protein>
<feature type="compositionally biased region" description="Acidic residues" evidence="5">
    <location>
        <begin position="461"/>
        <end position="476"/>
    </location>
</feature>
<dbReference type="GO" id="GO:0003676">
    <property type="term" value="F:nucleic acid binding"/>
    <property type="evidence" value="ECO:0007669"/>
    <property type="project" value="InterPro"/>
</dbReference>
<dbReference type="EMBL" id="CAACVR010000011">
    <property type="protein sequence ID" value="VEU21263.1"/>
    <property type="molecule type" value="Genomic_DNA"/>
</dbReference>
<evidence type="ECO:0000313" key="8">
    <source>
        <dbReference type="EMBL" id="VEU21263.1"/>
    </source>
</evidence>
<proteinExistence type="predicted"/>
<feature type="domain" description="C2H2-type" evidence="7">
    <location>
        <begin position="332"/>
        <end position="356"/>
    </location>
</feature>
<keyword evidence="2 4" id="KW-0863">Zinc-finger</keyword>
<dbReference type="InterPro" id="IPR022755">
    <property type="entry name" value="Znf_C2H2_jaz"/>
</dbReference>
<evidence type="ECO:0000313" key="9">
    <source>
        <dbReference type="Proteomes" id="UP000290900"/>
    </source>
</evidence>
<dbReference type="Gene3D" id="1.10.287.110">
    <property type="entry name" value="DnaJ domain"/>
    <property type="match status" value="1"/>
</dbReference>
<dbReference type="PROSITE" id="PS00636">
    <property type="entry name" value="DNAJ_1"/>
    <property type="match status" value="1"/>
</dbReference>
<dbReference type="PROSITE" id="PS50076">
    <property type="entry name" value="DNAJ_2"/>
    <property type="match status" value="1"/>
</dbReference>
<gene>
    <name evidence="8" type="ORF">BRENAR_LOCUS1998</name>
</gene>
<evidence type="ECO:0000256" key="2">
    <source>
        <dbReference type="ARBA" id="ARBA00022771"/>
    </source>
</evidence>
<dbReference type="InterPro" id="IPR013087">
    <property type="entry name" value="Znf_C2H2_type"/>
</dbReference>
<dbReference type="InParanoid" id="A0A448YK84"/>
<feature type="compositionally biased region" description="Acidic residues" evidence="5">
    <location>
        <begin position="416"/>
        <end position="429"/>
    </location>
</feature>
<dbReference type="SMART" id="SM00355">
    <property type="entry name" value="ZnF_C2H2"/>
    <property type="match status" value="2"/>
</dbReference>
<dbReference type="InterPro" id="IPR001623">
    <property type="entry name" value="DnaJ_domain"/>
</dbReference>
<dbReference type="InterPro" id="IPR051964">
    <property type="entry name" value="Chaperone_stress_response"/>
</dbReference>
<feature type="compositionally biased region" description="Basic residues" evidence="5">
    <location>
        <begin position="600"/>
        <end position="610"/>
    </location>
</feature>
<feature type="region of interest" description="Disordered" evidence="5">
    <location>
        <begin position="589"/>
        <end position="610"/>
    </location>
</feature>
<feature type="compositionally biased region" description="Low complexity" evidence="5">
    <location>
        <begin position="545"/>
        <end position="558"/>
    </location>
</feature>
<dbReference type="CDD" id="cd06257">
    <property type="entry name" value="DnaJ"/>
    <property type="match status" value="1"/>
</dbReference>
<keyword evidence="9" id="KW-1185">Reference proteome</keyword>
<keyword evidence="3" id="KW-0862">Zinc</keyword>
<evidence type="ECO:0000256" key="5">
    <source>
        <dbReference type="SAM" id="MobiDB-lite"/>
    </source>
</evidence>
<evidence type="ECO:0000256" key="3">
    <source>
        <dbReference type="ARBA" id="ARBA00022833"/>
    </source>
</evidence>
<dbReference type="PROSITE" id="PS00028">
    <property type="entry name" value="ZINC_FINGER_C2H2_1"/>
    <property type="match status" value="2"/>
</dbReference>
<feature type="compositionally biased region" description="Basic and acidic residues" evidence="5">
    <location>
        <begin position="255"/>
        <end position="271"/>
    </location>
</feature>
<dbReference type="Gene3D" id="3.30.160.60">
    <property type="entry name" value="Classic Zinc Finger"/>
    <property type="match status" value="1"/>
</dbReference>
<feature type="region of interest" description="Disordered" evidence="5">
    <location>
        <begin position="250"/>
        <end position="282"/>
    </location>
</feature>
<evidence type="ECO:0000259" key="7">
    <source>
        <dbReference type="PROSITE" id="PS50157"/>
    </source>
</evidence>
<organism evidence="8 9">
    <name type="scientific">Brettanomyces naardenensis</name>
    <name type="common">Yeast</name>
    <dbReference type="NCBI Taxonomy" id="13370"/>
    <lineage>
        <taxon>Eukaryota</taxon>
        <taxon>Fungi</taxon>
        <taxon>Dikarya</taxon>
        <taxon>Ascomycota</taxon>
        <taxon>Saccharomycotina</taxon>
        <taxon>Pichiomycetes</taxon>
        <taxon>Pichiales</taxon>
        <taxon>Pichiaceae</taxon>
        <taxon>Brettanomyces</taxon>
    </lineage>
</organism>
<dbReference type="OrthoDB" id="5894at2759"/>
<sequence length="610" mass="70453">MRTDYYELLGVEASASEAELKKGFRKKAIRLHPDKNPSEDAAALFNEVRVAYETLIDPQERAWYDSHKYQVLAEMDDIGGGEDGEEDNAVYYSGTTVEDVQRYFNNDLYSRMDDSVQGFYQVVNVLITTIASEEVSAGKQQRLPGFDSFKDDTSFANACDGQELMYPRFGNSKSDYGSDVRLFYNAWSNFQSVKTFAWFDEYRYSSAPDRRTRRMMERENRKRRQQARKDFNETVRKWIAFIKHKDPRVSPVAQKKYEQERIRKQQRDLKRQAMRQKKERAAADSRYVEQDWQAIDAEELAEIEQQLDKIYNEEEKLNGEDTDDEDENDDLYECVVCDKTFKSEEQMKDHERSKKHIKRLRKLKWKMRKEGLELGIDEEGFVEGNDSDDEFDDALEEIEEEEEEKDEQAESKEEMQETEEEEEEEEEVEHDQAESKEDIQETVHEVFDEPQTSSLDSESNAADDVEIDDSTEELDDTVYGRPEKNPPKSAENKPKGQKTVGDKKLEELSAILNGVTLDSGNDEDDDWSTGNRKKAKKKGRKKGNKSSSASPAPSSASSVNRFESADGGEEMCAVCGESFSSRNKLFQHVASTGHAAPPSRVKRGKRRNRR</sequence>
<dbReference type="InterPro" id="IPR003604">
    <property type="entry name" value="Matrin/U1-like-C_Znf_C2H2"/>
</dbReference>
<dbReference type="STRING" id="13370.A0A448YK84"/>
<dbReference type="Pfam" id="PF12171">
    <property type="entry name" value="zf-C2H2_jaz"/>
    <property type="match status" value="1"/>
</dbReference>